<dbReference type="EMBL" id="BDSP01000080">
    <property type="protein sequence ID" value="GAX14357.1"/>
    <property type="molecule type" value="Genomic_DNA"/>
</dbReference>
<evidence type="ECO:0000256" key="1">
    <source>
        <dbReference type="SAM" id="MobiDB-lite"/>
    </source>
</evidence>
<sequence length="727" mass="79997">MSDNPYTITVDGFEDYDLSSNETPPGLIAFFSLYVGVSLILAIPIICWRDKKITRGMTATSRQEDPTTENGEIPTRSEQEMVEMTSQPPLAPDSIVHSTDIIQNNILAENTSARPDQNGTVANKDEDKSVAEIPALSTIIPQPNESAPERSAASLGQPSNGALNTSFRSQHDHNAQPGERRRSGSSSSSMLAARRPWGHSRPLGRADFVMRSLETERQSQASEEGSLASRRSRSSRGSRQVHSSRIRRSVSDAASSVLSEEVVEGEAEFYRRRYIRRARQRSRLALSESDNSIMPPLSPDVLSPEDAADAHDVGRVNHIEDFQPQGNVVTRWGPVRMLCGCFDHVLDLAETDFESRRMLELAIPASVGALADPLFRLVLIAIISHYVDRGTDSMTAFVLVILFVRLTTEEVSGAVTDVESSLLKEAISQGGDEGFKEAGYYVQLAIIMQIIVGAPILLVWALVIEDVVKWLVRSDSIAEIAAPYAKIIIVDYILRGTTRAFMLPFHLSGQAHFERTIDVFATLLTFVVVVAIAVTSTDTKPTLENIGWIQVIIGIAKTITKVTYAFQKGWVRQYQKGFFGRLSLMDPRKVFTFFMQVVPLFVGSFLELGEWDVLVLFARYLGGAEVAAFAIVGNLWEVCLSATEGLGESASVRVSYYLSEGFPVDAKLLSSKVAFWACVQALVITSIFLVAGPNISESLTTDTCIGAWLALRVGMLSHRPQFCFRDG</sequence>
<proteinExistence type="predicted"/>
<keyword evidence="2" id="KW-0812">Transmembrane</keyword>
<feature type="region of interest" description="Disordered" evidence="1">
    <location>
        <begin position="107"/>
        <end position="250"/>
    </location>
</feature>
<feature type="compositionally biased region" description="Polar residues" evidence="1">
    <location>
        <begin position="154"/>
        <end position="168"/>
    </location>
</feature>
<dbReference type="AlphaFoldDB" id="A0A1Z5JK21"/>
<feature type="transmembrane region" description="Helical" evidence="2">
    <location>
        <begin position="440"/>
        <end position="463"/>
    </location>
</feature>
<accession>A0A1Z5JK21</accession>
<feature type="transmembrane region" description="Helical" evidence="2">
    <location>
        <begin position="516"/>
        <end position="534"/>
    </location>
</feature>
<evidence type="ECO:0000256" key="2">
    <source>
        <dbReference type="SAM" id="Phobius"/>
    </source>
</evidence>
<comment type="caution">
    <text evidence="3">The sequence shown here is derived from an EMBL/GenBank/DDBJ whole genome shotgun (WGS) entry which is preliminary data.</text>
</comment>
<gene>
    <name evidence="3" type="ORF">FisN_11Hh186</name>
</gene>
<feature type="compositionally biased region" description="Basic and acidic residues" evidence="1">
    <location>
        <begin position="169"/>
        <end position="182"/>
    </location>
</feature>
<evidence type="ECO:0000313" key="3">
    <source>
        <dbReference type="EMBL" id="GAX14357.1"/>
    </source>
</evidence>
<organism evidence="3 4">
    <name type="scientific">Fistulifera solaris</name>
    <name type="common">Oleaginous diatom</name>
    <dbReference type="NCBI Taxonomy" id="1519565"/>
    <lineage>
        <taxon>Eukaryota</taxon>
        <taxon>Sar</taxon>
        <taxon>Stramenopiles</taxon>
        <taxon>Ochrophyta</taxon>
        <taxon>Bacillariophyta</taxon>
        <taxon>Bacillariophyceae</taxon>
        <taxon>Bacillariophycidae</taxon>
        <taxon>Naviculales</taxon>
        <taxon>Naviculaceae</taxon>
        <taxon>Fistulifera</taxon>
    </lineage>
</organism>
<keyword evidence="4" id="KW-1185">Reference proteome</keyword>
<dbReference type="InParanoid" id="A0A1Z5JK21"/>
<feature type="transmembrane region" description="Helical" evidence="2">
    <location>
        <begin position="673"/>
        <end position="691"/>
    </location>
</feature>
<feature type="compositionally biased region" description="Polar residues" evidence="1">
    <location>
        <begin position="107"/>
        <end position="121"/>
    </location>
</feature>
<dbReference type="PANTHER" id="PTHR11206">
    <property type="entry name" value="MULTIDRUG RESISTANCE PROTEIN"/>
    <property type="match status" value="1"/>
</dbReference>
<dbReference type="OrthoDB" id="2126698at2759"/>
<feature type="region of interest" description="Disordered" evidence="1">
    <location>
        <begin position="56"/>
        <end position="94"/>
    </location>
</feature>
<reference evidence="3 4" key="1">
    <citation type="journal article" date="2015" name="Plant Cell">
        <title>Oil accumulation by the oleaginous diatom Fistulifera solaris as revealed by the genome and transcriptome.</title>
        <authorList>
            <person name="Tanaka T."/>
            <person name="Maeda Y."/>
            <person name="Veluchamy A."/>
            <person name="Tanaka M."/>
            <person name="Abida H."/>
            <person name="Marechal E."/>
            <person name="Bowler C."/>
            <person name="Muto M."/>
            <person name="Sunaga Y."/>
            <person name="Tanaka M."/>
            <person name="Yoshino T."/>
            <person name="Taniguchi T."/>
            <person name="Fukuda Y."/>
            <person name="Nemoto M."/>
            <person name="Matsumoto M."/>
            <person name="Wong P.S."/>
            <person name="Aburatani S."/>
            <person name="Fujibuchi W."/>
        </authorList>
    </citation>
    <scope>NUCLEOTIDE SEQUENCE [LARGE SCALE GENOMIC DNA]</scope>
    <source>
        <strain evidence="3 4">JPCC DA0580</strain>
    </source>
</reference>
<feature type="transmembrane region" description="Helical" evidence="2">
    <location>
        <begin position="361"/>
        <end position="387"/>
    </location>
</feature>
<feature type="transmembrane region" description="Helical" evidence="2">
    <location>
        <begin position="27"/>
        <end position="48"/>
    </location>
</feature>
<feature type="transmembrane region" description="Helical" evidence="2">
    <location>
        <begin position="546"/>
        <end position="566"/>
    </location>
</feature>
<keyword evidence="2" id="KW-1133">Transmembrane helix</keyword>
<feature type="transmembrane region" description="Helical" evidence="2">
    <location>
        <begin position="587"/>
        <end position="606"/>
    </location>
</feature>
<protein>
    <submittedName>
        <fullName evidence="3">Uncharacterized protein</fullName>
    </submittedName>
</protein>
<evidence type="ECO:0000313" key="4">
    <source>
        <dbReference type="Proteomes" id="UP000198406"/>
    </source>
</evidence>
<name>A0A1Z5JK21_FISSO</name>
<keyword evidence="2" id="KW-0472">Membrane</keyword>
<dbReference type="Proteomes" id="UP000198406">
    <property type="component" value="Unassembled WGS sequence"/>
</dbReference>